<evidence type="ECO:0000313" key="6">
    <source>
        <dbReference type="Proteomes" id="UP000199415"/>
    </source>
</evidence>
<dbReference type="RefSeq" id="WP_090018908.1">
    <property type="nucleotide sequence ID" value="NZ_FNCE01000002.1"/>
</dbReference>
<dbReference type="InterPro" id="IPR016032">
    <property type="entry name" value="Sig_transdc_resp-reg_C-effctor"/>
</dbReference>
<dbReference type="PANTHER" id="PTHR43214">
    <property type="entry name" value="TWO-COMPONENT RESPONSE REGULATOR"/>
    <property type="match status" value="1"/>
</dbReference>
<keyword evidence="1" id="KW-0238">DNA-binding</keyword>
<dbReference type="EMBL" id="FNCE01000002">
    <property type="protein sequence ID" value="SDF76796.1"/>
    <property type="molecule type" value="Genomic_DNA"/>
</dbReference>
<accession>A0A1G7NS38</accession>
<dbReference type="SMART" id="SM00421">
    <property type="entry name" value="HTH_LUXR"/>
    <property type="match status" value="1"/>
</dbReference>
<dbReference type="PROSITE" id="PS00622">
    <property type="entry name" value="HTH_LUXR_1"/>
    <property type="match status" value="1"/>
</dbReference>
<evidence type="ECO:0000313" key="5">
    <source>
        <dbReference type="EMBL" id="SDF76796.1"/>
    </source>
</evidence>
<evidence type="ECO:0000259" key="3">
    <source>
        <dbReference type="PROSITE" id="PS50043"/>
    </source>
</evidence>
<name>A0A1G7NS38_9PROT</name>
<protein>
    <submittedName>
        <fullName evidence="5">Two component transcriptional regulator, LuxR family</fullName>
    </submittedName>
</protein>
<dbReference type="AlphaFoldDB" id="A0A1G7NS38"/>
<dbReference type="InterPro" id="IPR011006">
    <property type="entry name" value="CheY-like_superfamily"/>
</dbReference>
<dbReference type="STRING" id="1082479.SAMN05216241_102281"/>
<sequence length="236" mass="25673">MHMVQLPQDAQIETTIHTHIIDADRLSRDGTARILAGSRFFVAGEHSDLESFYRATKDGQNPKSLLMIDANALPEDVAETFSALRQVTGGAFLVVLATARQGELLYPCFNAGADGCILKTISGAALIPSLNLATLGQRIFPTQLLASVMHTATAGPRPHTGPTPAAARLSNREQDILRCLSAGWSNKQIANRLDLTESTVKVHLKSIMRKIDARNRTQAAIWALHYGVSPEDERQP</sequence>
<feature type="domain" description="Response regulatory" evidence="4">
    <location>
        <begin position="17"/>
        <end position="134"/>
    </location>
</feature>
<dbReference type="Pfam" id="PF00196">
    <property type="entry name" value="GerE"/>
    <property type="match status" value="1"/>
</dbReference>
<dbReference type="Proteomes" id="UP000199415">
    <property type="component" value="Unassembled WGS sequence"/>
</dbReference>
<keyword evidence="6" id="KW-1185">Reference proteome</keyword>
<evidence type="ECO:0000256" key="1">
    <source>
        <dbReference type="ARBA" id="ARBA00023125"/>
    </source>
</evidence>
<dbReference type="OrthoDB" id="7826527at2"/>
<dbReference type="InterPro" id="IPR000792">
    <property type="entry name" value="Tscrpt_reg_LuxR_C"/>
</dbReference>
<organism evidence="5 6">
    <name type="scientific">Limimonas halophila</name>
    <dbReference type="NCBI Taxonomy" id="1082479"/>
    <lineage>
        <taxon>Bacteria</taxon>
        <taxon>Pseudomonadati</taxon>
        <taxon>Pseudomonadota</taxon>
        <taxon>Alphaproteobacteria</taxon>
        <taxon>Rhodospirillales</taxon>
        <taxon>Rhodovibrionaceae</taxon>
        <taxon>Limimonas</taxon>
    </lineage>
</organism>
<keyword evidence="2" id="KW-0597">Phosphoprotein</keyword>
<dbReference type="SUPFAM" id="SSF46894">
    <property type="entry name" value="C-terminal effector domain of the bipartite response regulators"/>
    <property type="match status" value="1"/>
</dbReference>
<dbReference type="PANTHER" id="PTHR43214:SF42">
    <property type="entry name" value="TRANSCRIPTIONAL REGULATORY PROTEIN DESR"/>
    <property type="match status" value="1"/>
</dbReference>
<dbReference type="InterPro" id="IPR039420">
    <property type="entry name" value="WalR-like"/>
</dbReference>
<reference evidence="5 6" key="1">
    <citation type="submission" date="2016-10" db="EMBL/GenBank/DDBJ databases">
        <authorList>
            <person name="de Groot N.N."/>
        </authorList>
    </citation>
    <scope>NUCLEOTIDE SEQUENCE [LARGE SCALE GENOMIC DNA]</scope>
    <source>
        <strain evidence="5 6">DSM 25584</strain>
    </source>
</reference>
<dbReference type="SUPFAM" id="SSF52172">
    <property type="entry name" value="CheY-like"/>
    <property type="match status" value="1"/>
</dbReference>
<evidence type="ECO:0000256" key="2">
    <source>
        <dbReference type="PROSITE-ProRule" id="PRU00169"/>
    </source>
</evidence>
<dbReference type="GO" id="GO:0006355">
    <property type="term" value="P:regulation of DNA-templated transcription"/>
    <property type="evidence" value="ECO:0007669"/>
    <property type="project" value="InterPro"/>
</dbReference>
<dbReference type="GO" id="GO:0000160">
    <property type="term" value="P:phosphorelay signal transduction system"/>
    <property type="evidence" value="ECO:0007669"/>
    <property type="project" value="InterPro"/>
</dbReference>
<gene>
    <name evidence="5" type="ORF">SAMN05216241_102281</name>
</gene>
<feature type="modified residue" description="4-aspartylphosphate" evidence="2">
    <location>
        <position position="69"/>
    </location>
</feature>
<dbReference type="CDD" id="cd06170">
    <property type="entry name" value="LuxR_C_like"/>
    <property type="match status" value="1"/>
</dbReference>
<dbReference type="Gene3D" id="3.40.50.2300">
    <property type="match status" value="1"/>
</dbReference>
<dbReference type="GO" id="GO:0003677">
    <property type="term" value="F:DNA binding"/>
    <property type="evidence" value="ECO:0007669"/>
    <property type="project" value="UniProtKB-KW"/>
</dbReference>
<proteinExistence type="predicted"/>
<feature type="domain" description="HTH luxR-type" evidence="3">
    <location>
        <begin position="162"/>
        <end position="227"/>
    </location>
</feature>
<dbReference type="PROSITE" id="PS50043">
    <property type="entry name" value="HTH_LUXR_2"/>
    <property type="match status" value="1"/>
</dbReference>
<evidence type="ECO:0000259" key="4">
    <source>
        <dbReference type="PROSITE" id="PS50110"/>
    </source>
</evidence>
<dbReference type="PROSITE" id="PS50110">
    <property type="entry name" value="RESPONSE_REGULATORY"/>
    <property type="match status" value="1"/>
</dbReference>
<dbReference type="InterPro" id="IPR001789">
    <property type="entry name" value="Sig_transdc_resp-reg_receiver"/>
</dbReference>
<dbReference type="PRINTS" id="PR00038">
    <property type="entry name" value="HTHLUXR"/>
</dbReference>